<dbReference type="EMBL" id="CAJVCH010505378">
    <property type="protein sequence ID" value="CAG7821270.1"/>
    <property type="molecule type" value="Genomic_DNA"/>
</dbReference>
<dbReference type="Proteomes" id="UP000708208">
    <property type="component" value="Unassembled WGS sequence"/>
</dbReference>
<comment type="caution">
    <text evidence="1">The sequence shown here is derived from an EMBL/GenBank/DDBJ whole genome shotgun (WGS) entry which is preliminary data.</text>
</comment>
<gene>
    <name evidence="1" type="ORF">AFUS01_LOCUS31619</name>
</gene>
<evidence type="ECO:0000313" key="1">
    <source>
        <dbReference type="EMBL" id="CAG7821270.1"/>
    </source>
</evidence>
<organism evidence="1 2">
    <name type="scientific">Allacma fusca</name>
    <dbReference type="NCBI Taxonomy" id="39272"/>
    <lineage>
        <taxon>Eukaryota</taxon>
        <taxon>Metazoa</taxon>
        <taxon>Ecdysozoa</taxon>
        <taxon>Arthropoda</taxon>
        <taxon>Hexapoda</taxon>
        <taxon>Collembola</taxon>
        <taxon>Symphypleona</taxon>
        <taxon>Sminthuridae</taxon>
        <taxon>Allacma</taxon>
    </lineage>
</organism>
<keyword evidence="2" id="KW-1185">Reference proteome</keyword>
<protein>
    <submittedName>
        <fullName evidence="1">Uncharacterized protein</fullName>
    </submittedName>
</protein>
<feature type="non-terminal residue" evidence="1">
    <location>
        <position position="84"/>
    </location>
</feature>
<proteinExistence type="predicted"/>
<name>A0A8J2KV18_9HEXA</name>
<sequence length="84" mass="9261">MDGFAGLLGSSAGSKIHNFGLTRSPMERKDVCGEDGDEMEQVRGDDQGLSRLGLNDVVEPIMDASFQDDFDDIHSEYQWFTESG</sequence>
<evidence type="ECO:0000313" key="2">
    <source>
        <dbReference type="Proteomes" id="UP000708208"/>
    </source>
</evidence>
<accession>A0A8J2KV18</accession>
<dbReference type="AlphaFoldDB" id="A0A8J2KV18"/>
<reference evidence="1" key="1">
    <citation type="submission" date="2021-06" db="EMBL/GenBank/DDBJ databases">
        <authorList>
            <person name="Hodson N. C."/>
            <person name="Mongue J. A."/>
            <person name="Jaron S. K."/>
        </authorList>
    </citation>
    <scope>NUCLEOTIDE SEQUENCE</scope>
</reference>